<evidence type="ECO:0008006" key="4">
    <source>
        <dbReference type="Google" id="ProtNLM"/>
    </source>
</evidence>
<evidence type="ECO:0000313" key="2">
    <source>
        <dbReference type="EMBL" id="UWX64571.1"/>
    </source>
</evidence>
<accession>A0ABY5YI16</accession>
<organism evidence="2 3">
    <name type="scientific">Deinococcus rubellus</name>
    <dbReference type="NCBI Taxonomy" id="1889240"/>
    <lineage>
        <taxon>Bacteria</taxon>
        <taxon>Thermotogati</taxon>
        <taxon>Deinococcota</taxon>
        <taxon>Deinococci</taxon>
        <taxon>Deinococcales</taxon>
        <taxon>Deinococcaceae</taxon>
        <taxon>Deinococcus</taxon>
    </lineage>
</organism>
<keyword evidence="1" id="KW-0732">Signal</keyword>
<feature type="chain" id="PRO_5046211198" description="Tetratricopeptide repeat protein" evidence="1">
    <location>
        <begin position="21"/>
        <end position="347"/>
    </location>
</feature>
<evidence type="ECO:0000256" key="1">
    <source>
        <dbReference type="SAM" id="SignalP"/>
    </source>
</evidence>
<name>A0ABY5YI16_9DEIO</name>
<sequence>MTKFRWLSLMALLGVTQAAAPTPSPSDAAYAYSSPAFKALTQDSYAVRDLTSPDFSSWLESKYAAANLPLAGGKTLLAGLAARKAALAAASGETRDQLAQDTAQWAHTFIKKILPNFSLERGYEFAYAVKAGQRQCLLQSLLISALLQQAGLDAGSVMVWQNDQGQESNLGHVVALVRLPSGKAALLDDASDPKPFMTHQGLLIRDGGAYRFAHPVYSGQRITGFTRADTQAPIALSAAQPLDLAYLKSQINYYRGERAPGGFMGAGGNYSGKSDAAGLAQSAKFLQSAVKDNDQNALATYVLGLVERKLGQTAQAKAHLLAGAKLYQAQGHLPAGPADALKWAQAN</sequence>
<dbReference type="Proteomes" id="UP001060261">
    <property type="component" value="Chromosome"/>
</dbReference>
<dbReference type="RefSeq" id="WP_260560841.1">
    <property type="nucleotide sequence ID" value="NZ_BAABEC010000072.1"/>
</dbReference>
<keyword evidence="3" id="KW-1185">Reference proteome</keyword>
<gene>
    <name evidence="2" type="ORF">N0D28_02585</name>
</gene>
<protein>
    <recommendedName>
        <fullName evidence="4">Tetratricopeptide repeat protein</fullName>
    </recommendedName>
</protein>
<proteinExistence type="predicted"/>
<evidence type="ECO:0000313" key="3">
    <source>
        <dbReference type="Proteomes" id="UP001060261"/>
    </source>
</evidence>
<reference evidence="2" key="1">
    <citation type="submission" date="2022-09" db="EMBL/GenBank/DDBJ databases">
        <title>genome sequence of Deinococcus rubellus.</title>
        <authorList>
            <person name="Srinivasan S."/>
        </authorList>
    </citation>
    <scope>NUCLEOTIDE SEQUENCE</scope>
    <source>
        <strain evidence="2">Ant6</strain>
    </source>
</reference>
<feature type="signal peptide" evidence="1">
    <location>
        <begin position="1"/>
        <end position="20"/>
    </location>
</feature>
<dbReference type="EMBL" id="CP104213">
    <property type="protein sequence ID" value="UWX64571.1"/>
    <property type="molecule type" value="Genomic_DNA"/>
</dbReference>